<dbReference type="InterPro" id="IPR045865">
    <property type="entry name" value="ACT-like_dom_sf"/>
</dbReference>
<accession>A0A7I8D988</accession>
<sequence>MEKRALITVVGIDRIGIIASVTQTLAMNQVNILDIRQTIVGEFFTMILVADLRPSDKSIQDLQMELDQVGQSLGVKITVQSEELFRSMHRI</sequence>
<dbReference type="Pfam" id="PF13740">
    <property type="entry name" value="ACT_6"/>
    <property type="match status" value="1"/>
</dbReference>
<dbReference type="Gene3D" id="3.30.70.260">
    <property type="match status" value="1"/>
</dbReference>
<dbReference type="PANTHER" id="PTHR34875">
    <property type="entry name" value="UPF0237 PROTEIN MJ1558"/>
    <property type="match status" value="1"/>
</dbReference>
<dbReference type="KEGG" id="eff:skT53_16300"/>
<gene>
    <name evidence="3" type="ORF">skT53_16300</name>
</gene>
<dbReference type="EMBL" id="AP023366">
    <property type="protein sequence ID" value="BCJ86645.1"/>
    <property type="molecule type" value="Genomic_DNA"/>
</dbReference>
<name>A0A7I8D988_9BACL</name>
<comment type="similarity">
    <text evidence="1">Belongs to the UPF0237 family.</text>
</comment>
<dbReference type="PROSITE" id="PS51671">
    <property type="entry name" value="ACT"/>
    <property type="match status" value="1"/>
</dbReference>
<organism evidence="3 4">
    <name type="scientific">Effusibacillus dendaii</name>
    <dbReference type="NCBI Taxonomy" id="2743772"/>
    <lineage>
        <taxon>Bacteria</taxon>
        <taxon>Bacillati</taxon>
        <taxon>Bacillota</taxon>
        <taxon>Bacilli</taxon>
        <taxon>Bacillales</taxon>
        <taxon>Alicyclobacillaceae</taxon>
        <taxon>Effusibacillus</taxon>
    </lineage>
</organism>
<dbReference type="AlphaFoldDB" id="A0A7I8D988"/>
<dbReference type="RefSeq" id="WP_200760631.1">
    <property type="nucleotide sequence ID" value="NZ_AP023366.1"/>
</dbReference>
<dbReference type="InterPro" id="IPR050990">
    <property type="entry name" value="UPF0237/GcvR_regulator"/>
</dbReference>
<evidence type="ECO:0000313" key="3">
    <source>
        <dbReference type="EMBL" id="BCJ86645.1"/>
    </source>
</evidence>
<dbReference type="InterPro" id="IPR002912">
    <property type="entry name" value="ACT_dom"/>
</dbReference>
<dbReference type="PANTHER" id="PTHR34875:SF6">
    <property type="entry name" value="UPF0237 PROTEIN MJ1558"/>
    <property type="match status" value="1"/>
</dbReference>
<dbReference type="Proteomes" id="UP000593802">
    <property type="component" value="Chromosome"/>
</dbReference>
<dbReference type="HAMAP" id="MF_01054">
    <property type="entry name" value="UPF0237"/>
    <property type="match status" value="1"/>
</dbReference>
<evidence type="ECO:0000256" key="1">
    <source>
        <dbReference type="HAMAP-Rule" id="MF_01054"/>
    </source>
</evidence>
<feature type="domain" description="ACT" evidence="2">
    <location>
        <begin position="6"/>
        <end position="80"/>
    </location>
</feature>
<reference evidence="3 4" key="1">
    <citation type="submission" date="2020-08" db="EMBL/GenBank/DDBJ databases">
        <title>Complete Genome Sequence of Effusibacillus dendaii Strain skT53, Isolated from Farmland soil.</title>
        <authorList>
            <person name="Konishi T."/>
            <person name="Kawasaki H."/>
        </authorList>
    </citation>
    <scope>NUCLEOTIDE SEQUENCE [LARGE SCALE GENOMIC DNA]</scope>
    <source>
        <strain evidence="4">skT53</strain>
    </source>
</reference>
<dbReference type="SUPFAM" id="SSF55021">
    <property type="entry name" value="ACT-like"/>
    <property type="match status" value="1"/>
</dbReference>
<proteinExistence type="inferred from homology"/>
<protein>
    <recommendedName>
        <fullName evidence="1">UPF0237 protein skT53_16300</fullName>
    </recommendedName>
</protein>
<dbReference type="CDD" id="cd04872">
    <property type="entry name" value="ACT_1ZPV"/>
    <property type="match status" value="1"/>
</dbReference>
<keyword evidence="4" id="KW-1185">Reference proteome</keyword>
<evidence type="ECO:0000259" key="2">
    <source>
        <dbReference type="PROSITE" id="PS51671"/>
    </source>
</evidence>
<dbReference type="NCBIfam" id="NF001220">
    <property type="entry name" value="PRK00194.1"/>
    <property type="match status" value="1"/>
</dbReference>
<dbReference type="InterPro" id="IPR022986">
    <property type="entry name" value="UPF0237_ACT"/>
</dbReference>
<evidence type="ECO:0000313" key="4">
    <source>
        <dbReference type="Proteomes" id="UP000593802"/>
    </source>
</evidence>